<proteinExistence type="predicted"/>
<dbReference type="AlphaFoldDB" id="A0A8S9QU02"/>
<comment type="caution">
    <text evidence="1">The sequence shown here is derived from an EMBL/GenBank/DDBJ whole genome shotgun (WGS) entry which is preliminary data.</text>
</comment>
<dbReference type="EMBL" id="QGKX02000996">
    <property type="protein sequence ID" value="KAF3557322.1"/>
    <property type="molecule type" value="Genomic_DNA"/>
</dbReference>
<gene>
    <name evidence="1" type="ORF">F2Q69_00017029</name>
</gene>
<protein>
    <submittedName>
        <fullName evidence="1">Uncharacterized protein</fullName>
    </submittedName>
</protein>
<evidence type="ECO:0000313" key="2">
    <source>
        <dbReference type="Proteomes" id="UP000712600"/>
    </source>
</evidence>
<dbReference type="Proteomes" id="UP000712600">
    <property type="component" value="Unassembled WGS sequence"/>
</dbReference>
<accession>A0A8S9QU02</accession>
<reference evidence="1" key="1">
    <citation type="submission" date="2019-12" db="EMBL/GenBank/DDBJ databases">
        <title>Genome sequencing and annotation of Brassica cretica.</title>
        <authorList>
            <person name="Studholme D.J."/>
            <person name="Sarris P."/>
        </authorList>
    </citation>
    <scope>NUCLEOTIDE SEQUENCE</scope>
    <source>
        <strain evidence="1">PFS-109/04</strain>
        <tissue evidence="1">Leaf</tissue>
    </source>
</reference>
<organism evidence="1 2">
    <name type="scientific">Brassica cretica</name>
    <name type="common">Mustard</name>
    <dbReference type="NCBI Taxonomy" id="69181"/>
    <lineage>
        <taxon>Eukaryota</taxon>
        <taxon>Viridiplantae</taxon>
        <taxon>Streptophyta</taxon>
        <taxon>Embryophyta</taxon>
        <taxon>Tracheophyta</taxon>
        <taxon>Spermatophyta</taxon>
        <taxon>Magnoliopsida</taxon>
        <taxon>eudicotyledons</taxon>
        <taxon>Gunneridae</taxon>
        <taxon>Pentapetalae</taxon>
        <taxon>rosids</taxon>
        <taxon>malvids</taxon>
        <taxon>Brassicales</taxon>
        <taxon>Brassicaceae</taxon>
        <taxon>Brassiceae</taxon>
        <taxon>Brassica</taxon>
    </lineage>
</organism>
<name>A0A8S9QU02_BRACR</name>
<evidence type="ECO:0000313" key="1">
    <source>
        <dbReference type="EMBL" id="KAF3557322.1"/>
    </source>
</evidence>
<sequence length="239" mass="27389">MNNNWLDFSLSPYEQNHHCKDVYSSTTTTAVDVAGDYCYDPTAASDESLAIQTSFPSPFGVVLDAFTRDNNSHSRGESMMKESRTHNVFIRIIKNPCSRLFGLLAPASGCSHRTVLLAYDSSNAAHPFSLRRNFRFWYFLLSFSLLDPFFSGINSVHLHTHRKQASDIDIKRRIRQWMRYVRGPRNLLLIRGDGGFASTLMDVEIHSHNTMVAYNEHSVSDLISYVGYSQFAWRELLQY</sequence>